<evidence type="ECO:0000313" key="2">
    <source>
        <dbReference type="EMBL" id="TWI90349.1"/>
    </source>
</evidence>
<name>A0A562T9N9_9HYPH</name>
<comment type="caution">
    <text evidence="2">The sequence shown here is derived from an EMBL/GenBank/DDBJ whole genome shotgun (WGS) entry which is preliminary data.</text>
</comment>
<evidence type="ECO:0000256" key="1">
    <source>
        <dbReference type="SAM" id="MobiDB-lite"/>
    </source>
</evidence>
<dbReference type="Proteomes" id="UP000320593">
    <property type="component" value="Unassembled WGS sequence"/>
</dbReference>
<dbReference type="RefSeq" id="WP_145341450.1">
    <property type="nucleotide sequence ID" value="NZ_SMLY01000085.1"/>
</dbReference>
<proteinExistence type="predicted"/>
<sequence>MESKANDVPDVKPKDEVAASPAVNNQKKLAGKSAWHDKQIVLKMREMKALLSSSADIGHQLNEPLRILVESEYQKCKNSTQTLPKHSLHSRIRAQKSLLNRMDAVLEKVYNDPARTKRTELHRQGKELLARDRHTVKNKFNAGVRQIPNATHSSHGNGTFTIGQNQGKTYDVPAYLKDEIVAKYQGYQGLRNLKPNEQVFDASNNIPSQHDYPECSHGTRFNLRDANRDVLVRNPPNGRLVTNTHASDTVSSMLDNGIRMPGTSITLHYTDDNDDNNGADKMCGTVHMRYNSTPSGRIVQRNMLKLGYNSLNDFETQPDGRLNTKQLAERKLERKLDALDKTQGSLGKDPAVYAKALKDTLVDCIPDLDWDKPANALNGKNALAVACLKGIPNSYLKQLGLEPVKIRSGSVEDAFDQIVDKTNTLVKDLED</sequence>
<keyword evidence="3" id="KW-1185">Reference proteome</keyword>
<evidence type="ECO:0000313" key="3">
    <source>
        <dbReference type="Proteomes" id="UP000320593"/>
    </source>
</evidence>
<dbReference type="EMBL" id="VLLF01000002">
    <property type="protein sequence ID" value="TWI90349.1"/>
    <property type="molecule type" value="Genomic_DNA"/>
</dbReference>
<feature type="region of interest" description="Disordered" evidence="1">
    <location>
        <begin position="1"/>
        <end position="31"/>
    </location>
</feature>
<dbReference type="AlphaFoldDB" id="A0A562T9N9"/>
<feature type="compositionally biased region" description="Basic and acidic residues" evidence="1">
    <location>
        <begin position="1"/>
        <end position="17"/>
    </location>
</feature>
<accession>A0A562T9N9</accession>
<gene>
    <name evidence="2" type="ORF">JM93_01330</name>
</gene>
<reference evidence="2 3" key="1">
    <citation type="submission" date="2019-07" db="EMBL/GenBank/DDBJ databases">
        <title>Genomic Encyclopedia of Archaeal and Bacterial Type Strains, Phase II (KMG-II): from individual species to whole genera.</title>
        <authorList>
            <person name="Goeker M."/>
        </authorList>
    </citation>
    <scope>NUCLEOTIDE SEQUENCE [LARGE SCALE GENOMIC DNA]</scope>
    <source>
        <strain evidence="2 3">ATCC BAA-252</strain>
    </source>
</reference>
<organism evidence="2 3">
    <name type="scientific">Roseibium hamelinense</name>
    <dbReference type="NCBI Taxonomy" id="150831"/>
    <lineage>
        <taxon>Bacteria</taxon>
        <taxon>Pseudomonadati</taxon>
        <taxon>Pseudomonadota</taxon>
        <taxon>Alphaproteobacteria</taxon>
        <taxon>Hyphomicrobiales</taxon>
        <taxon>Stappiaceae</taxon>
        <taxon>Roseibium</taxon>
    </lineage>
</organism>
<protein>
    <submittedName>
        <fullName evidence="2">Uncharacterized protein</fullName>
    </submittedName>
</protein>